<comment type="caution">
    <text evidence="4">The sequence shown here is derived from an EMBL/GenBank/DDBJ whole genome shotgun (WGS) entry which is preliminary data.</text>
</comment>
<name>A0A9X3LAN7_9BACI</name>
<gene>
    <name evidence="4" type="ORF">M9R61_13275</name>
</gene>
<dbReference type="PROSITE" id="PS51186">
    <property type="entry name" value="GNAT"/>
    <property type="match status" value="1"/>
</dbReference>
<evidence type="ECO:0000256" key="2">
    <source>
        <dbReference type="ARBA" id="ARBA00023315"/>
    </source>
</evidence>
<dbReference type="SUPFAM" id="SSF55729">
    <property type="entry name" value="Acyl-CoA N-acyltransferases (Nat)"/>
    <property type="match status" value="1"/>
</dbReference>
<dbReference type="Proteomes" id="UP001152172">
    <property type="component" value="Unassembled WGS sequence"/>
</dbReference>
<dbReference type="Pfam" id="PF00583">
    <property type="entry name" value="Acetyltransf_1"/>
    <property type="match status" value="1"/>
</dbReference>
<protein>
    <submittedName>
        <fullName evidence="4">GNAT family N-acetyltransferase</fullName>
    </submittedName>
</protein>
<dbReference type="CDD" id="cd04301">
    <property type="entry name" value="NAT_SF"/>
    <property type="match status" value="1"/>
</dbReference>
<dbReference type="InterPro" id="IPR051556">
    <property type="entry name" value="N-term/lysine_N-AcTrnsfr"/>
</dbReference>
<accession>A0A9X3LAN7</accession>
<keyword evidence="2" id="KW-0012">Acyltransferase</keyword>
<proteinExistence type="predicted"/>
<dbReference type="PANTHER" id="PTHR42919:SF8">
    <property type="entry name" value="N-ALPHA-ACETYLTRANSFERASE 50"/>
    <property type="match status" value="1"/>
</dbReference>
<keyword evidence="1" id="KW-0808">Transferase</keyword>
<evidence type="ECO:0000313" key="4">
    <source>
        <dbReference type="EMBL" id="MCZ8534282.1"/>
    </source>
</evidence>
<organism evidence="4 5">
    <name type="scientific">Psychrobacillus psychrodurans</name>
    <dbReference type="NCBI Taxonomy" id="126157"/>
    <lineage>
        <taxon>Bacteria</taxon>
        <taxon>Bacillati</taxon>
        <taxon>Bacillota</taxon>
        <taxon>Bacilli</taxon>
        <taxon>Bacillales</taxon>
        <taxon>Bacillaceae</taxon>
        <taxon>Psychrobacillus</taxon>
    </lineage>
</organism>
<dbReference type="EMBL" id="JAMKBI010000009">
    <property type="protein sequence ID" value="MCZ8534282.1"/>
    <property type="molecule type" value="Genomic_DNA"/>
</dbReference>
<reference evidence="4" key="1">
    <citation type="submission" date="2022-05" db="EMBL/GenBank/DDBJ databases">
        <authorList>
            <person name="Colautti A."/>
            <person name="Iacumin L."/>
        </authorList>
    </citation>
    <scope>NUCLEOTIDE SEQUENCE</scope>
    <source>
        <strain evidence="4">DSM 30747</strain>
    </source>
</reference>
<evidence type="ECO:0000313" key="5">
    <source>
        <dbReference type="Proteomes" id="UP001152172"/>
    </source>
</evidence>
<dbReference type="GO" id="GO:0016747">
    <property type="term" value="F:acyltransferase activity, transferring groups other than amino-acyl groups"/>
    <property type="evidence" value="ECO:0007669"/>
    <property type="project" value="InterPro"/>
</dbReference>
<evidence type="ECO:0000256" key="1">
    <source>
        <dbReference type="ARBA" id="ARBA00022679"/>
    </source>
</evidence>
<dbReference type="InterPro" id="IPR016181">
    <property type="entry name" value="Acyl_CoA_acyltransferase"/>
</dbReference>
<dbReference type="Gene3D" id="3.40.630.30">
    <property type="match status" value="1"/>
</dbReference>
<dbReference type="InterPro" id="IPR000182">
    <property type="entry name" value="GNAT_dom"/>
</dbReference>
<sequence length="159" mass="18158">MIIRNIEKNELEFMKDMLYESIYIPENFKNKVELLNSPSIKKYYKDWGRKGDTALIAIDNNNQAVGAVWYRLFDESNKGYGFVDNRTPELGIAVTKEARGLGIGTLLMKKIMKQALEDGYKSLSLSVDPENTSAVYIYRKLGFIDYNVSGTSITMIYRG</sequence>
<keyword evidence="5" id="KW-1185">Reference proteome</keyword>
<dbReference type="AlphaFoldDB" id="A0A9X3LAN7"/>
<dbReference type="PANTHER" id="PTHR42919">
    <property type="entry name" value="N-ALPHA-ACETYLTRANSFERASE"/>
    <property type="match status" value="1"/>
</dbReference>
<feature type="domain" description="N-acetyltransferase" evidence="3">
    <location>
        <begin position="1"/>
        <end position="159"/>
    </location>
</feature>
<evidence type="ECO:0000259" key="3">
    <source>
        <dbReference type="PROSITE" id="PS51186"/>
    </source>
</evidence>
<dbReference type="RefSeq" id="WP_269922477.1">
    <property type="nucleotide sequence ID" value="NZ_JAMKBI010000009.1"/>
</dbReference>